<reference evidence="1" key="1">
    <citation type="submission" date="2018-05" db="EMBL/GenBank/DDBJ databases">
        <authorList>
            <person name="Lanie J.A."/>
            <person name="Ng W.-L."/>
            <person name="Kazmierczak K.M."/>
            <person name="Andrzejewski T.M."/>
            <person name="Davidsen T.M."/>
            <person name="Wayne K.J."/>
            <person name="Tettelin H."/>
            <person name="Glass J.I."/>
            <person name="Rusch D."/>
            <person name="Podicherti R."/>
            <person name="Tsui H.-C.T."/>
            <person name="Winkler M.E."/>
        </authorList>
    </citation>
    <scope>NUCLEOTIDE SEQUENCE</scope>
</reference>
<dbReference type="AlphaFoldDB" id="A0A383AJV6"/>
<protein>
    <submittedName>
        <fullName evidence="1">Uncharacterized protein</fullName>
    </submittedName>
</protein>
<feature type="non-terminal residue" evidence="1">
    <location>
        <position position="1"/>
    </location>
</feature>
<gene>
    <name evidence="1" type="ORF">METZ01_LOCUS460703</name>
</gene>
<feature type="non-terminal residue" evidence="1">
    <location>
        <position position="251"/>
    </location>
</feature>
<organism evidence="1">
    <name type="scientific">marine metagenome</name>
    <dbReference type="NCBI Taxonomy" id="408172"/>
    <lineage>
        <taxon>unclassified sequences</taxon>
        <taxon>metagenomes</taxon>
        <taxon>ecological metagenomes</taxon>
    </lineage>
</organism>
<name>A0A383AJV6_9ZZZZ</name>
<evidence type="ECO:0000313" key="1">
    <source>
        <dbReference type="EMBL" id="SVE07849.1"/>
    </source>
</evidence>
<proteinExistence type="predicted"/>
<dbReference type="EMBL" id="UINC01192616">
    <property type="protein sequence ID" value="SVE07849.1"/>
    <property type="molecule type" value="Genomic_DNA"/>
</dbReference>
<accession>A0A383AJV6</accession>
<sequence length="251" mass="30415">ETDDWSPEEDGNYTFEFRLFSTSTNEWDTFNFTTYLECFEDCGSVEEEWFENIWYNVNDEDEDGWNDTFAIEFNPDTTCDCTINVTSVLSIFDSSNNTQVDKISYTDDIYSDEYDYFFMDWTPEYNGTFDFYLDLYDEENHHEDSEQFFDIELHVLSEEGHDENEWFEDENFESSENWFQANYLPMTDCDCWVKIWVYIDVYYDGDKVDTISEEMYIHRDDEDWYSQDWYASETGYYDFYVVMFNDEGNGP</sequence>